<organism evidence="1 2">
    <name type="scientific">Ramazzottius varieornatus</name>
    <name type="common">Water bear</name>
    <name type="synonym">Tardigrade</name>
    <dbReference type="NCBI Taxonomy" id="947166"/>
    <lineage>
        <taxon>Eukaryota</taxon>
        <taxon>Metazoa</taxon>
        <taxon>Ecdysozoa</taxon>
        <taxon>Tardigrada</taxon>
        <taxon>Eutardigrada</taxon>
        <taxon>Parachela</taxon>
        <taxon>Hypsibioidea</taxon>
        <taxon>Ramazzottiidae</taxon>
        <taxon>Ramazzottius</taxon>
    </lineage>
</organism>
<evidence type="ECO:0000313" key="2">
    <source>
        <dbReference type="Proteomes" id="UP000186922"/>
    </source>
</evidence>
<sequence>MDRDVFAVQGLAKTGHGSGGQLPNGQAATTLVYDKAELSAVMSVKHRILVKYLANFYVALCDLTFGSCGSFNRSHAGWRGVGFCPNKKQRGRKLAQN</sequence>
<gene>
    <name evidence="1" type="primary">RvY_07772-1</name>
    <name evidence="1" type="synonym">RvY_07772.1</name>
    <name evidence="1" type="ORF">RvY_07772</name>
</gene>
<protein>
    <submittedName>
        <fullName evidence="1">Uncharacterized protein</fullName>
    </submittedName>
</protein>
<dbReference type="AlphaFoldDB" id="A0A1D1V3F9"/>
<dbReference type="EMBL" id="BDGG01000003">
    <property type="protein sequence ID" value="GAU96309.1"/>
    <property type="molecule type" value="Genomic_DNA"/>
</dbReference>
<proteinExistence type="predicted"/>
<keyword evidence="2" id="KW-1185">Reference proteome</keyword>
<accession>A0A1D1V3F9</accession>
<evidence type="ECO:0000313" key="1">
    <source>
        <dbReference type="EMBL" id="GAU96309.1"/>
    </source>
</evidence>
<reference evidence="1 2" key="1">
    <citation type="journal article" date="2016" name="Nat. Commun.">
        <title>Extremotolerant tardigrade genome and improved radiotolerance of human cultured cells by tardigrade-unique protein.</title>
        <authorList>
            <person name="Hashimoto T."/>
            <person name="Horikawa D.D."/>
            <person name="Saito Y."/>
            <person name="Kuwahara H."/>
            <person name="Kozuka-Hata H."/>
            <person name="Shin-I T."/>
            <person name="Minakuchi Y."/>
            <person name="Ohishi K."/>
            <person name="Motoyama A."/>
            <person name="Aizu T."/>
            <person name="Enomoto A."/>
            <person name="Kondo K."/>
            <person name="Tanaka S."/>
            <person name="Hara Y."/>
            <person name="Koshikawa S."/>
            <person name="Sagara H."/>
            <person name="Miura T."/>
            <person name="Yokobori S."/>
            <person name="Miyagawa K."/>
            <person name="Suzuki Y."/>
            <person name="Kubo T."/>
            <person name="Oyama M."/>
            <person name="Kohara Y."/>
            <person name="Fujiyama A."/>
            <person name="Arakawa K."/>
            <person name="Katayama T."/>
            <person name="Toyoda A."/>
            <person name="Kunieda T."/>
        </authorList>
    </citation>
    <scope>NUCLEOTIDE SEQUENCE [LARGE SCALE GENOMIC DNA]</scope>
    <source>
        <strain evidence="1 2">YOKOZUNA-1</strain>
    </source>
</reference>
<comment type="caution">
    <text evidence="1">The sequence shown here is derived from an EMBL/GenBank/DDBJ whole genome shotgun (WGS) entry which is preliminary data.</text>
</comment>
<name>A0A1D1V3F9_RAMVA</name>
<dbReference type="Proteomes" id="UP000186922">
    <property type="component" value="Unassembled WGS sequence"/>
</dbReference>